<comment type="caution">
    <text evidence="1">The sequence shown here is derived from an EMBL/GenBank/DDBJ whole genome shotgun (WGS) entry which is preliminary data.</text>
</comment>
<dbReference type="Proteomes" id="UP000078284">
    <property type="component" value="Chromosome 3"/>
</dbReference>
<sequence length="70" mass="7839">MTLSKSLTWTGSTRDQEDEWPRLVTLIAHTGRVLCLRSSLEEEPTSLFVAAGVCVRAAPTIYFQSKILTR</sequence>
<reference evidence="2" key="1">
    <citation type="journal article" date="2016" name="Proc. Natl. Acad. Sci. U.S.A.">
        <title>Chromosome-level assembly of Arabidopsis thaliana Ler reveals the extent of translocation and inversion polymorphisms.</title>
        <authorList>
            <person name="Zapata L."/>
            <person name="Ding J."/>
            <person name="Willing E.M."/>
            <person name="Hartwig B."/>
            <person name="Bezdan D."/>
            <person name="Jiao W.B."/>
            <person name="Patel V."/>
            <person name="Velikkakam James G."/>
            <person name="Koornneef M."/>
            <person name="Ossowski S."/>
            <person name="Schneeberger K."/>
        </authorList>
    </citation>
    <scope>NUCLEOTIDE SEQUENCE [LARGE SCALE GENOMIC DNA]</scope>
    <source>
        <strain evidence="2">cv. Landsberg erecta</strain>
    </source>
</reference>
<dbReference type="EMBL" id="LUHQ01000003">
    <property type="protein sequence ID" value="OAP05350.1"/>
    <property type="molecule type" value="Genomic_DNA"/>
</dbReference>
<protein>
    <submittedName>
        <fullName evidence="1">Uncharacterized protein</fullName>
    </submittedName>
</protein>
<dbReference type="AlphaFoldDB" id="A0A178VG64"/>
<proteinExistence type="predicted"/>
<organism evidence="1 2">
    <name type="scientific">Arabidopsis thaliana</name>
    <name type="common">Mouse-ear cress</name>
    <dbReference type="NCBI Taxonomy" id="3702"/>
    <lineage>
        <taxon>Eukaryota</taxon>
        <taxon>Viridiplantae</taxon>
        <taxon>Streptophyta</taxon>
        <taxon>Embryophyta</taxon>
        <taxon>Tracheophyta</taxon>
        <taxon>Spermatophyta</taxon>
        <taxon>Magnoliopsida</taxon>
        <taxon>eudicotyledons</taxon>
        <taxon>Gunneridae</taxon>
        <taxon>Pentapetalae</taxon>
        <taxon>rosids</taxon>
        <taxon>malvids</taxon>
        <taxon>Brassicales</taxon>
        <taxon>Brassicaceae</taxon>
        <taxon>Camelineae</taxon>
        <taxon>Arabidopsis</taxon>
    </lineage>
</organism>
<name>A0A178VG64_ARATH</name>
<evidence type="ECO:0000313" key="1">
    <source>
        <dbReference type="EMBL" id="OAP05350.1"/>
    </source>
</evidence>
<accession>A0A178VG64</accession>
<evidence type="ECO:0000313" key="2">
    <source>
        <dbReference type="Proteomes" id="UP000078284"/>
    </source>
</evidence>
<gene>
    <name evidence="1" type="ordered locus">AXX17_At3g05260</name>
</gene>